<dbReference type="InParanoid" id="A0A317XVG4"/>
<evidence type="ECO:0000256" key="1">
    <source>
        <dbReference type="ARBA" id="ARBA00007441"/>
    </source>
</evidence>
<dbReference type="Gene3D" id="3.90.1150.10">
    <property type="entry name" value="Aspartate Aminotransferase, domain 1"/>
    <property type="match status" value="1"/>
</dbReference>
<gene>
    <name evidence="5" type="ORF">BCV70DRAFT_157602</name>
</gene>
<dbReference type="PRINTS" id="PR00753">
    <property type="entry name" value="ACCSYNTHASE"/>
</dbReference>
<dbReference type="PROSITE" id="PS00105">
    <property type="entry name" value="AA_TRANSFER_CLASS_1"/>
    <property type="match status" value="1"/>
</dbReference>
<dbReference type="PANTHER" id="PTHR43795:SF39">
    <property type="entry name" value="AMINOTRANSFERASE CLASS I_CLASSII DOMAIN-CONTAINING PROTEIN"/>
    <property type="match status" value="1"/>
</dbReference>
<dbReference type="AlphaFoldDB" id="A0A317XVG4"/>
<comment type="similarity">
    <text evidence="1">Belongs to the class-I pyridoxal-phosphate-dependent aminotransferase family.</text>
</comment>
<organism evidence="5 6">
    <name type="scientific">Testicularia cyperi</name>
    <dbReference type="NCBI Taxonomy" id="1882483"/>
    <lineage>
        <taxon>Eukaryota</taxon>
        <taxon>Fungi</taxon>
        <taxon>Dikarya</taxon>
        <taxon>Basidiomycota</taxon>
        <taxon>Ustilaginomycotina</taxon>
        <taxon>Ustilaginomycetes</taxon>
        <taxon>Ustilaginales</taxon>
        <taxon>Anthracoideaceae</taxon>
        <taxon>Testicularia</taxon>
    </lineage>
</organism>
<dbReference type="PANTHER" id="PTHR43795">
    <property type="entry name" value="BIFUNCTIONAL ASPARTATE AMINOTRANSFERASE AND GLUTAMATE/ASPARTATE-PREPHENATE AMINOTRANSFERASE-RELATED"/>
    <property type="match status" value="1"/>
</dbReference>
<sequence>MIDAKVEAILKVFADLYDPDTNPNGIVNLGVADNSLCRPEMLRYFNHHRLHLAPAELTYADRFTSSLRLVKALCNLWNEYTPDWPESDSSPLPLKKVEPEHIAIASGATGILDQLFWSLCDKNDGVLLSAPYYNAFDHDLVARAETRICQVDLPLPDPQNGGYKATFAKQTIDAYELAYRRAKENGITPKVLLFCNPHNPTGVIYSRETTIELVKFAAKHKLHFVSDEIYARSWFSTTDVPDPELFVSVLSIDVEKECGLDPSYLHLVTSASKDFAVNGFRLGVLVSQSNKDLHRAMSALGLLSQSSSPAGALLYTWLEDTPFLSWYLKENRRRMSLAYSYIIDWCRHHNIPYLPSNSGFFFMIDFRRLLGIKLDTRDEKDARQKEQDFVTALIKHRVFVAPGAQYHHPIPGMFRFTFTQSPRALRAGLDRLEHALGLKDGFAASRPLLDLETGGTAPPSLLPLPSSSTLTPTDTSKAIGNVSTQTPAHKSLASRIHSQFFFDAENSQTNKHRFQRFLPHCSPSPQ</sequence>
<keyword evidence="6" id="KW-1185">Reference proteome</keyword>
<reference evidence="5 6" key="1">
    <citation type="journal article" date="2018" name="Mol. Biol. Evol.">
        <title>Broad Genomic Sampling Reveals a Smut Pathogenic Ancestry of the Fungal Clade Ustilaginomycotina.</title>
        <authorList>
            <person name="Kijpornyongpan T."/>
            <person name="Mondo S.J."/>
            <person name="Barry K."/>
            <person name="Sandor L."/>
            <person name="Lee J."/>
            <person name="Lipzen A."/>
            <person name="Pangilinan J."/>
            <person name="LaButti K."/>
            <person name="Hainaut M."/>
            <person name="Henrissat B."/>
            <person name="Grigoriev I.V."/>
            <person name="Spatafora J.W."/>
            <person name="Aime M.C."/>
        </authorList>
    </citation>
    <scope>NUCLEOTIDE SEQUENCE [LARGE SCALE GENOMIC DNA]</scope>
    <source>
        <strain evidence="5 6">MCA 3645</strain>
    </source>
</reference>
<evidence type="ECO:0000259" key="4">
    <source>
        <dbReference type="Pfam" id="PF00155"/>
    </source>
</evidence>
<evidence type="ECO:0000313" key="5">
    <source>
        <dbReference type="EMBL" id="PWZ01870.1"/>
    </source>
</evidence>
<dbReference type="InterPro" id="IPR015424">
    <property type="entry name" value="PyrdxlP-dep_Trfase"/>
</dbReference>
<dbReference type="GO" id="GO:0008483">
    <property type="term" value="F:transaminase activity"/>
    <property type="evidence" value="ECO:0007669"/>
    <property type="project" value="TreeGrafter"/>
</dbReference>
<protein>
    <submittedName>
        <fullName evidence="5">PLP-dependent transferase</fullName>
    </submittedName>
</protein>
<dbReference type="InterPro" id="IPR050478">
    <property type="entry name" value="Ethylene_sulfur-biosynth"/>
</dbReference>
<dbReference type="OrthoDB" id="7042322at2759"/>
<feature type="domain" description="Aminotransferase class I/classII large" evidence="4">
    <location>
        <begin position="94"/>
        <end position="432"/>
    </location>
</feature>
<feature type="compositionally biased region" description="Low complexity" evidence="3">
    <location>
        <begin position="463"/>
        <end position="474"/>
    </location>
</feature>
<evidence type="ECO:0000256" key="2">
    <source>
        <dbReference type="ARBA" id="ARBA00022898"/>
    </source>
</evidence>
<keyword evidence="2" id="KW-0663">Pyridoxal phosphate</keyword>
<dbReference type="CDD" id="cd00609">
    <property type="entry name" value="AAT_like"/>
    <property type="match status" value="1"/>
</dbReference>
<accession>A0A317XVG4</accession>
<keyword evidence="5" id="KW-0808">Transferase</keyword>
<dbReference type="EMBL" id="KZ819189">
    <property type="protein sequence ID" value="PWZ01870.1"/>
    <property type="molecule type" value="Genomic_DNA"/>
</dbReference>
<dbReference type="InterPro" id="IPR015422">
    <property type="entry name" value="PyrdxlP-dep_Trfase_small"/>
</dbReference>
<dbReference type="InterPro" id="IPR004839">
    <property type="entry name" value="Aminotransferase_I/II_large"/>
</dbReference>
<dbReference type="GO" id="GO:0006520">
    <property type="term" value="P:amino acid metabolic process"/>
    <property type="evidence" value="ECO:0007669"/>
    <property type="project" value="TreeGrafter"/>
</dbReference>
<name>A0A317XVG4_9BASI</name>
<evidence type="ECO:0000256" key="3">
    <source>
        <dbReference type="SAM" id="MobiDB-lite"/>
    </source>
</evidence>
<dbReference type="InterPro" id="IPR004838">
    <property type="entry name" value="NHTrfase_class1_PyrdxlP-BS"/>
</dbReference>
<dbReference type="STRING" id="1882483.A0A317XVG4"/>
<dbReference type="Proteomes" id="UP000246740">
    <property type="component" value="Unassembled WGS sequence"/>
</dbReference>
<evidence type="ECO:0000313" key="6">
    <source>
        <dbReference type="Proteomes" id="UP000246740"/>
    </source>
</evidence>
<proteinExistence type="inferred from homology"/>
<dbReference type="InterPro" id="IPR015421">
    <property type="entry name" value="PyrdxlP-dep_Trfase_major"/>
</dbReference>
<dbReference type="Gene3D" id="3.40.640.10">
    <property type="entry name" value="Type I PLP-dependent aspartate aminotransferase-like (Major domain)"/>
    <property type="match status" value="1"/>
</dbReference>
<dbReference type="SUPFAM" id="SSF53383">
    <property type="entry name" value="PLP-dependent transferases"/>
    <property type="match status" value="1"/>
</dbReference>
<feature type="region of interest" description="Disordered" evidence="3">
    <location>
        <begin position="454"/>
        <end position="474"/>
    </location>
</feature>
<dbReference type="GO" id="GO:0030170">
    <property type="term" value="F:pyridoxal phosphate binding"/>
    <property type="evidence" value="ECO:0007669"/>
    <property type="project" value="InterPro"/>
</dbReference>
<dbReference type="Pfam" id="PF00155">
    <property type="entry name" value="Aminotran_1_2"/>
    <property type="match status" value="1"/>
</dbReference>